<reference evidence="1" key="1">
    <citation type="submission" date="2016-03" db="EMBL/GenBank/DDBJ databases">
        <authorList>
            <person name="Ploux O."/>
        </authorList>
    </citation>
    <scope>NUCLEOTIDE SEQUENCE</scope>
    <source>
        <strain evidence="1">UC1</strain>
    </source>
</reference>
<organism evidence="1">
    <name type="scientific">uncultured Microbacterium sp</name>
    <dbReference type="NCBI Taxonomy" id="191216"/>
    <lineage>
        <taxon>Bacteria</taxon>
        <taxon>Bacillati</taxon>
        <taxon>Actinomycetota</taxon>
        <taxon>Actinomycetes</taxon>
        <taxon>Micrococcales</taxon>
        <taxon>Microbacteriaceae</taxon>
        <taxon>Microbacterium</taxon>
        <taxon>environmental samples</taxon>
    </lineage>
</organism>
<proteinExistence type="predicted"/>
<dbReference type="EMBL" id="FLQR01000008">
    <property type="protein sequence ID" value="SBS73160.1"/>
    <property type="molecule type" value="Genomic_DNA"/>
</dbReference>
<protein>
    <submittedName>
        <fullName evidence="1">Uncharacterized protein</fullName>
    </submittedName>
</protein>
<dbReference type="AlphaFoldDB" id="A0A1Y5P6K2"/>
<sequence length="30" mass="3368">MVGISRPDRGFEQASGAFSARFQTFLRTFS</sequence>
<gene>
    <name evidence="1" type="ORF">MIPYR_40013</name>
</gene>
<evidence type="ECO:0000313" key="1">
    <source>
        <dbReference type="EMBL" id="SBS73160.1"/>
    </source>
</evidence>
<accession>A0A1Y5P6K2</accession>
<name>A0A1Y5P6K2_9MICO</name>